<organism evidence="3 4">
    <name type="scientific">Lichtheimia corymbifera JMRC:FSU:9682</name>
    <dbReference type="NCBI Taxonomy" id="1263082"/>
    <lineage>
        <taxon>Eukaryota</taxon>
        <taxon>Fungi</taxon>
        <taxon>Fungi incertae sedis</taxon>
        <taxon>Mucoromycota</taxon>
        <taxon>Mucoromycotina</taxon>
        <taxon>Mucoromycetes</taxon>
        <taxon>Mucorales</taxon>
        <taxon>Lichtheimiaceae</taxon>
        <taxon>Lichtheimia</taxon>
    </lineage>
</organism>
<evidence type="ECO:0000256" key="2">
    <source>
        <dbReference type="SAM" id="MobiDB-lite"/>
    </source>
</evidence>
<comment type="caution">
    <text evidence="3">The sequence shown here is derived from an EMBL/GenBank/DDBJ whole genome shotgun (WGS) entry which is preliminary data.</text>
</comment>
<dbReference type="Pfam" id="PF08315">
    <property type="entry name" value="cwf18"/>
    <property type="match status" value="1"/>
</dbReference>
<protein>
    <recommendedName>
        <fullName evidence="5">Coiled-coil domain-containing protein 12</fullName>
    </recommendedName>
</protein>
<keyword evidence="1" id="KW-0175">Coiled coil</keyword>
<dbReference type="OrthoDB" id="10261348at2759"/>
<dbReference type="Proteomes" id="UP000027586">
    <property type="component" value="Unassembled WGS sequence"/>
</dbReference>
<reference evidence="3" key="1">
    <citation type="submission" date="2013-08" db="EMBL/GenBank/DDBJ databases">
        <title>Gene expansion shapes genome architecture in the human pathogen Lichtheimia corymbifera: an evolutionary genomics analysis in the ancient terrestrial Mucorales (Mucoromycotina).</title>
        <authorList>
            <person name="Schwartze V.U."/>
            <person name="Winter S."/>
            <person name="Shelest E."/>
            <person name="Marcet-Houben M."/>
            <person name="Horn F."/>
            <person name="Wehner S."/>
            <person name="Hoffmann K."/>
            <person name="Riege K."/>
            <person name="Sammeth M."/>
            <person name="Nowrousian M."/>
            <person name="Valiante V."/>
            <person name="Linde J."/>
            <person name="Jacobsen I.D."/>
            <person name="Marz M."/>
            <person name="Brakhage A.A."/>
            <person name="Gabaldon T."/>
            <person name="Bocker S."/>
            <person name="Voigt K."/>
        </authorList>
    </citation>
    <scope>NUCLEOTIDE SEQUENCE [LARGE SCALE GENOMIC DNA]</scope>
    <source>
        <strain evidence="3">FSU 9682</strain>
    </source>
</reference>
<dbReference type="GO" id="GO:0071014">
    <property type="term" value="C:post-mRNA release spliceosomal complex"/>
    <property type="evidence" value="ECO:0007669"/>
    <property type="project" value="TreeGrafter"/>
</dbReference>
<evidence type="ECO:0000313" key="4">
    <source>
        <dbReference type="Proteomes" id="UP000027586"/>
    </source>
</evidence>
<dbReference type="PANTHER" id="PTHR31551">
    <property type="entry name" value="PRE-MRNA-SPLICING FACTOR CWF18"/>
    <property type="match status" value="1"/>
</dbReference>
<evidence type="ECO:0000313" key="3">
    <source>
        <dbReference type="EMBL" id="CDH48230.1"/>
    </source>
</evidence>
<feature type="compositionally biased region" description="Basic and acidic residues" evidence="2">
    <location>
        <begin position="1"/>
        <end position="13"/>
    </location>
</feature>
<feature type="compositionally biased region" description="Basic and acidic residues" evidence="2">
    <location>
        <begin position="20"/>
        <end position="30"/>
    </location>
</feature>
<name>A0A068RET8_9FUNG</name>
<dbReference type="PANTHER" id="PTHR31551:SF1">
    <property type="entry name" value="COILED-COIL DOMAIN-CONTAINING PROTEIN 12"/>
    <property type="match status" value="1"/>
</dbReference>
<dbReference type="EMBL" id="CBTN010000001">
    <property type="protein sequence ID" value="CDH48230.1"/>
    <property type="molecule type" value="Genomic_DNA"/>
</dbReference>
<dbReference type="GO" id="GO:0005684">
    <property type="term" value="C:U2-type spliceosomal complex"/>
    <property type="evidence" value="ECO:0007669"/>
    <property type="project" value="TreeGrafter"/>
</dbReference>
<proteinExistence type="predicted"/>
<feature type="region of interest" description="Disordered" evidence="2">
    <location>
        <begin position="1"/>
        <end position="30"/>
    </location>
</feature>
<dbReference type="AlphaFoldDB" id="A0A068RET8"/>
<evidence type="ECO:0000256" key="1">
    <source>
        <dbReference type="SAM" id="Coils"/>
    </source>
</evidence>
<evidence type="ECO:0008006" key="5">
    <source>
        <dbReference type="Google" id="ProtNLM"/>
    </source>
</evidence>
<dbReference type="InterPro" id="IPR013169">
    <property type="entry name" value="mRNA_splic_Cwf18-like"/>
</dbReference>
<keyword evidence="4" id="KW-1185">Reference proteome</keyword>
<sequence>MEEEARKRKERLSALRKRKVDGDNKSERNRTLAFRSYTPNDENLKQHVNIATPNDVGETVESETKSFTKDVLAEAAVKEKEEVDLFNLQPKKPNWDLKRDVEKKLERLDRRTQKAILELIRQRLSNETDKTANLAEAVANAEKQQQLEKED</sequence>
<dbReference type="VEuPathDB" id="FungiDB:LCOR_00030.1"/>
<dbReference type="STRING" id="1263082.A0A068RET8"/>
<gene>
    <name evidence="3" type="ORF">LCOR_00030.1</name>
</gene>
<accession>A0A068RET8</accession>
<feature type="coiled-coil region" evidence="1">
    <location>
        <begin position="98"/>
        <end position="144"/>
    </location>
</feature>